<evidence type="ECO:0000259" key="2">
    <source>
        <dbReference type="Pfam" id="PF00582"/>
    </source>
</evidence>
<comment type="caution">
    <text evidence="3">The sequence shown here is derived from an EMBL/GenBank/DDBJ whole genome shotgun (WGS) entry which is preliminary data.</text>
</comment>
<accession>A0A147KAS5</accession>
<organism evidence="3 4">
    <name type="scientific">Bacillus coahuilensis p1.1.43</name>
    <dbReference type="NCBI Taxonomy" id="1150625"/>
    <lineage>
        <taxon>Bacteria</taxon>
        <taxon>Bacillati</taxon>
        <taxon>Bacillota</taxon>
        <taxon>Bacilli</taxon>
        <taxon>Bacillales</taxon>
        <taxon>Bacillaceae</taxon>
        <taxon>Bacillus</taxon>
    </lineage>
</organism>
<dbReference type="STRING" id="1150625.Q75_03645"/>
<dbReference type="InterPro" id="IPR006016">
    <property type="entry name" value="UspA"/>
</dbReference>
<evidence type="ECO:0000313" key="3">
    <source>
        <dbReference type="EMBL" id="KUP07864.1"/>
    </source>
</evidence>
<dbReference type="OrthoDB" id="9777884at2"/>
<keyword evidence="4" id="KW-1185">Reference proteome</keyword>
<dbReference type="PANTHER" id="PTHR46268">
    <property type="entry name" value="STRESS RESPONSE PROTEIN NHAX"/>
    <property type="match status" value="1"/>
</dbReference>
<gene>
    <name evidence="3" type="ORF">Q75_03645</name>
</gene>
<dbReference type="SUPFAM" id="SSF52402">
    <property type="entry name" value="Adenine nucleotide alpha hydrolases-like"/>
    <property type="match status" value="1"/>
</dbReference>
<comment type="similarity">
    <text evidence="1">Belongs to the universal stress protein A family.</text>
</comment>
<dbReference type="EMBL" id="LDYG01000019">
    <property type="protein sequence ID" value="KUP07864.1"/>
    <property type="molecule type" value="Genomic_DNA"/>
</dbReference>
<reference evidence="3 4" key="1">
    <citation type="journal article" date="2016" name="Front. Microbiol.">
        <title>Microevolution Analysis of Bacillus coahuilensis Unveils Differences in Phosphorus Acquisition Strategies and Their Regulation.</title>
        <authorList>
            <person name="Gomez-Lunar Z."/>
            <person name="Hernandez-Gonzalez I."/>
            <person name="Rodriguez-Torres M.D."/>
            <person name="Souza V."/>
            <person name="Olmedo-Alvarez G."/>
        </authorList>
    </citation>
    <scope>NUCLEOTIDE SEQUENCE [LARGE SCALE GENOMIC DNA]</scope>
    <source>
        <strain evidence="4">p1.1.43</strain>
    </source>
</reference>
<dbReference type="InterPro" id="IPR014729">
    <property type="entry name" value="Rossmann-like_a/b/a_fold"/>
</dbReference>
<dbReference type="PRINTS" id="PR01438">
    <property type="entry name" value="UNVRSLSTRESS"/>
</dbReference>
<dbReference type="Gene3D" id="3.40.50.620">
    <property type="entry name" value="HUPs"/>
    <property type="match status" value="1"/>
</dbReference>
<dbReference type="Pfam" id="PF00582">
    <property type="entry name" value="Usp"/>
    <property type="match status" value="1"/>
</dbReference>
<feature type="domain" description="UspA" evidence="2">
    <location>
        <begin position="1"/>
        <end position="139"/>
    </location>
</feature>
<dbReference type="AlphaFoldDB" id="A0A147KAS5"/>
<protein>
    <submittedName>
        <fullName evidence="3">Universal stress protein</fullName>
    </submittedName>
</protein>
<proteinExistence type="inferred from homology"/>
<evidence type="ECO:0000256" key="1">
    <source>
        <dbReference type="ARBA" id="ARBA00008791"/>
    </source>
</evidence>
<sequence length="139" mass="15190">MFNKILLASDGSEHAIEAARKAGELAQKGNRPLVTIVYVVDIETSKSDVISSHSLTEVHMIRNQRMKETQEVLEKMDVLSEIIVLKGNPGAEIVKKANKEEYEVVVIGSRGLNALQEMVLGSVSHRVAKGANCPVLIVK</sequence>
<dbReference type="RefSeq" id="WP_059350414.1">
    <property type="nucleotide sequence ID" value="NZ_LDYG01000019.1"/>
</dbReference>
<name>A0A147KAS5_9BACI</name>
<dbReference type="CDD" id="cd00293">
    <property type="entry name" value="USP-like"/>
    <property type="match status" value="1"/>
</dbReference>
<dbReference type="InterPro" id="IPR006015">
    <property type="entry name" value="Universal_stress_UspA"/>
</dbReference>
<evidence type="ECO:0000313" key="4">
    <source>
        <dbReference type="Proteomes" id="UP000074108"/>
    </source>
</evidence>
<dbReference type="PANTHER" id="PTHR46268:SF6">
    <property type="entry name" value="UNIVERSAL STRESS PROTEIN UP12"/>
    <property type="match status" value="1"/>
</dbReference>
<dbReference type="PATRIC" id="fig|1150625.3.peg.764"/>
<dbReference type="Proteomes" id="UP000074108">
    <property type="component" value="Unassembled WGS sequence"/>
</dbReference>